<comment type="similarity">
    <text evidence="2 6">Belongs to the drug/metabolite transporter (DMT) superfamily. Plant drug/metabolite exporter (P-DME) (TC 2.A.7.4) family.</text>
</comment>
<evidence type="ECO:0000259" key="7">
    <source>
        <dbReference type="Pfam" id="PF00892"/>
    </source>
</evidence>
<feature type="transmembrane region" description="Helical" evidence="6">
    <location>
        <begin position="309"/>
        <end position="328"/>
    </location>
</feature>
<dbReference type="AlphaFoldDB" id="A0AAV1CSF1"/>
<feature type="transmembrane region" description="Helical" evidence="6">
    <location>
        <begin position="137"/>
        <end position="155"/>
    </location>
</feature>
<dbReference type="SUPFAM" id="SSF103481">
    <property type="entry name" value="Multidrug resistance efflux transporter EmrE"/>
    <property type="match status" value="2"/>
</dbReference>
<reference evidence="8" key="1">
    <citation type="submission" date="2023-03" db="EMBL/GenBank/DDBJ databases">
        <authorList>
            <person name="Julca I."/>
        </authorList>
    </citation>
    <scope>NUCLEOTIDE SEQUENCE</scope>
</reference>
<feature type="transmembrane region" description="Helical" evidence="6">
    <location>
        <begin position="105"/>
        <end position="125"/>
    </location>
</feature>
<dbReference type="Pfam" id="PF00892">
    <property type="entry name" value="EamA"/>
    <property type="match status" value="2"/>
</dbReference>
<proteinExistence type="inferred from homology"/>
<feature type="transmembrane region" description="Helical" evidence="6">
    <location>
        <begin position="257"/>
        <end position="277"/>
    </location>
</feature>
<evidence type="ECO:0000256" key="1">
    <source>
        <dbReference type="ARBA" id="ARBA00004141"/>
    </source>
</evidence>
<evidence type="ECO:0000256" key="2">
    <source>
        <dbReference type="ARBA" id="ARBA00007635"/>
    </source>
</evidence>
<feature type="transmembrane region" description="Helical" evidence="6">
    <location>
        <begin position="12"/>
        <end position="32"/>
    </location>
</feature>
<keyword evidence="5 6" id="KW-0472">Membrane</keyword>
<dbReference type="PANTHER" id="PTHR31218">
    <property type="entry name" value="WAT1-RELATED PROTEIN"/>
    <property type="match status" value="1"/>
</dbReference>
<evidence type="ECO:0000256" key="5">
    <source>
        <dbReference type="ARBA" id="ARBA00023136"/>
    </source>
</evidence>
<dbReference type="InterPro" id="IPR030184">
    <property type="entry name" value="WAT1-related"/>
</dbReference>
<keyword evidence="3 6" id="KW-0812">Transmembrane</keyword>
<feature type="domain" description="EamA" evidence="7">
    <location>
        <begin position="190"/>
        <end position="327"/>
    </location>
</feature>
<evidence type="ECO:0000313" key="8">
    <source>
        <dbReference type="EMBL" id="CAI9098501.1"/>
    </source>
</evidence>
<feature type="transmembrane region" description="Helical" evidence="6">
    <location>
        <begin position="44"/>
        <end position="62"/>
    </location>
</feature>
<dbReference type="GO" id="GO:0022857">
    <property type="term" value="F:transmembrane transporter activity"/>
    <property type="evidence" value="ECO:0007669"/>
    <property type="project" value="InterPro"/>
</dbReference>
<evidence type="ECO:0000313" key="9">
    <source>
        <dbReference type="Proteomes" id="UP001161247"/>
    </source>
</evidence>
<feature type="transmembrane region" description="Helical" evidence="6">
    <location>
        <begin position="74"/>
        <end position="93"/>
    </location>
</feature>
<accession>A0AAV1CSF1</accession>
<evidence type="ECO:0000256" key="3">
    <source>
        <dbReference type="ARBA" id="ARBA00022692"/>
    </source>
</evidence>
<evidence type="ECO:0000256" key="4">
    <source>
        <dbReference type="ARBA" id="ARBA00022989"/>
    </source>
</evidence>
<dbReference type="InterPro" id="IPR037185">
    <property type="entry name" value="EmrE-like"/>
</dbReference>
<keyword evidence="4 6" id="KW-1133">Transmembrane helix</keyword>
<dbReference type="EMBL" id="OX459120">
    <property type="protein sequence ID" value="CAI9098501.1"/>
    <property type="molecule type" value="Genomic_DNA"/>
</dbReference>
<name>A0AAV1CSF1_OLDCO</name>
<feature type="transmembrane region" description="Helical" evidence="6">
    <location>
        <begin position="220"/>
        <end position="237"/>
    </location>
</feature>
<evidence type="ECO:0000256" key="6">
    <source>
        <dbReference type="RuleBase" id="RU363077"/>
    </source>
</evidence>
<feature type="domain" description="EamA" evidence="7">
    <location>
        <begin position="15"/>
        <end position="153"/>
    </location>
</feature>
<feature type="transmembrane region" description="Helical" evidence="6">
    <location>
        <begin position="284"/>
        <end position="303"/>
    </location>
</feature>
<dbReference type="GO" id="GO:0016020">
    <property type="term" value="C:membrane"/>
    <property type="evidence" value="ECO:0007669"/>
    <property type="project" value="UniProtKB-SubCell"/>
</dbReference>
<gene>
    <name evidence="8" type="ORF">OLC1_LOCUS8693</name>
</gene>
<organism evidence="8 9">
    <name type="scientific">Oldenlandia corymbosa var. corymbosa</name>
    <dbReference type="NCBI Taxonomy" id="529605"/>
    <lineage>
        <taxon>Eukaryota</taxon>
        <taxon>Viridiplantae</taxon>
        <taxon>Streptophyta</taxon>
        <taxon>Embryophyta</taxon>
        <taxon>Tracheophyta</taxon>
        <taxon>Spermatophyta</taxon>
        <taxon>Magnoliopsida</taxon>
        <taxon>eudicotyledons</taxon>
        <taxon>Gunneridae</taxon>
        <taxon>Pentapetalae</taxon>
        <taxon>asterids</taxon>
        <taxon>lamiids</taxon>
        <taxon>Gentianales</taxon>
        <taxon>Rubiaceae</taxon>
        <taxon>Rubioideae</taxon>
        <taxon>Spermacoceae</taxon>
        <taxon>Hedyotis-Oldenlandia complex</taxon>
        <taxon>Oldenlandia</taxon>
    </lineage>
</organism>
<dbReference type="Proteomes" id="UP001161247">
    <property type="component" value="Chromosome 3"/>
</dbReference>
<feature type="transmembrane region" description="Helical" evidence="6">
    <location>
        <begin position="189"/>
        <end position="208"/>
    </location>
</feature>
<dbReference type="InterPro" id="IPR000620">
    <property type="entry name" value="EamA_dom"/>
</dbReference>
<keyword evidence="9" id="KW-1185">Reference proteome</keyword>
<sequence>MSNISKVDGWKPTVIMVLVQVIYAWMNVLSKLAAHDGMDLRVAVTYRFLFGAASMVPIAFFFERKKRPKLTWKVLFYAFLSGLFGGALGQNLFIESLALTSATFISAMNNLVPATTFLVAVCLRLESLGWGTKAGKAKVLGTIIGFGGTMLFVLYKGPNLTIWKTNVNILNMAASHHQTPLKPQSGNQILGSIIAFLFCVSSSLSLIFQAKAAQHYPCPLSFTALMIVIGLVLNLIATSCLQRDLNEWKLGWNIRLITVAYSGLLGTTTVFSLINIAISMRGPLFTAAFNPLVLVIVAIIASLVLEENLYLGGLLGGFLIICGLYVVCWGKSREIKVNDNRTVPYGDQIDEGAMSNGKDICGEV</sequence>
<comment type="subcellular location">
    <subcellularLocation>
        <location evidence="1 6">Membrane</location>
        <topology evidence="1 6">Multi-pass membrane protein</topology>
    </subcellularLocation>
</comment>
<protein>
    <recommendedName>
        <fullName evidence="6">WAT1-related protein</fullName>
    </recommendedName>
</protein>